<evidence type="ECO:0000313" key="1">
    <source>
        <dbReference type="EMBL" id="KAK1358148.1"/>
    </source>
</evidence>
<dbReference type="Proteomes" id="UP001237642">
    <property type="component" value="Unassembled WGS sequence"/>
</dbReference>
<keyword evidence="2" id="KW-1185">Reference proteome</keyword>
<sequence length="110" mass="13000">MYRKRRLADLDVFAVASSIVKDGHSKVMLICIEKLGAQTECMYARSLDIYFCISVRRRKIQEHLTDDQSKIIYGYVGMFVTWLKLCRIIEWWVMTDFELLQVTEKQLGRS</sequence>
<reference evidence="1" key="2">
    <citation type="submission" date="2023-05" db="EMBL/GenBank/DDBJ databases">
        <authorList>
            <person name="Schelkunov M.I."/>
        </authorList>
    </citation>
    <scope>NUCLEOTIDE SEQUENCE</scope>
    <source>
        <strain evidence="1">Hsosn_3</strain>
        <tissue evidence="1">Leaf</tissue>
    </source>
</reference>
<gene>
    <name evidence="1" type="ORF">POM88_051404</name>
</gene>
<proteinExistence type="predicted"/>
<reference evidence="1" key="1">
    <citation type="submission" date="2023-02" db="EMBL/GenBank/DDBJ databases">
        <title>Genome of toxic invasive species Heracleum sosnowskyi carries increased number of genes despite the absence of recent whole-genome duplications.</title>
        <authorList>
            <person name="Schelkunov M."/>
            <person name="Shtratnikova V."/>
            <person name="Makarenko M."/>
            <person name="Klepikova A."/>
            <person name="Omelchenko D."/>
            <person name="Novikova G."/>
            <person name="Obukhova E."/>
            <person name="Bogdanov V."/>
            <person name="Penin A."/>
            <person name="Logacheva M."/>
        </authorList>
    </citation>
    <scope>NUCLEOTIDE SEQUENCE</scope>
    <source>
        <strain evidence="1">Hsosn_3</strain>
        <tissue evidence="1">Leaf</tissue>
    </source>
</reference>
<accession>A0AAD8H0K3</accession>
<name>A0AAD8H0K3_9APIA</name>
<comment type="caution">
    <text evidence="1">The sequence shown here is derived from an EMBL/GenBank/DDBJ whole genome shotgun (WGS) entry which is preliminary data.</text>
</comment>
<dbReference type="AlphaFoldDB" id="A0AAD8H0K3"/>
<protein>
    <submittedName>
        <fullName evidence="1">Uncharacterized protein</fullName>
    </submittedName>
</protein>
<organism evidence="1 2">
    <name type="scientific">Heracleum sosnowskyi</name>
    <dbReference type="NCBI Taxonomy" id="360622"/>
    <lineage>
        <taxon>Eukaryota</taxon>
        <taxon>Viridiplantae</taxon>
        <taxon>Streptophyta</taxon>
        <taxon>Embryophyta</taxon>
        <taxon>Tracheophyta</taxon>
        <taxon>Spermatophyta</taxon>
        <taxon>Magnoliopsida</taxon>
        <taxon>eudicotyledons</taxon>
        <taxon>Gunneridae</taxon>
        <taxon>Pentapetalae</taxon>
        <taxon>asterids</taxon>
        <taxon>campanulids</taxon>
        <taxon>Apiales</taxon>
        <taxon>Apiaceae</taxon>
        <taxon>Apioideae</taxon>
        <taxon>apioid superclade</taxon>
        <taxon>Tordylieae</taxon>
        <taxon>Tordyliinae</taxon>
        <taxon>Heracleum</taxon>
    </lineage>
</organism>
<dbReference type="EMBL" id="JAUIZM010000011">
    <property type="protein sequence ID" value="KAK1358148.1"/>
    <property type="molecule type" value="Genomic_DNA"/>
</dbReference>
<evidence type="ECO:0000313" key="2">
    <source>
        <dbReference type="Proteomes" id="UP001237642"/>
    </source>
</evidence>